<feature type="transmembrane region" description="Helical" evidence="8">
    <location>
        <begin position="304"/>
        <end position="326"/>
    </location>
</feature>
<evidence type="ECO:0000256" key="4">
    <source>
        <dbReference type="ARBA" id="ARBA00022679"/>
    </source>
</evidence>
<evidence type="ECO:0000256" key="2">
    <source>
        <dbReference type="ARBA" id="ARBA00012438"/>
    </source>
</evidence>
<evidence type="ECO:0000259" key="9">
    <source>
        <dbReference type="PROSITE" id="PS50109"/>
    </source>
</evidence>
<feature type="modified residue" description="4-aspartylphosphate" evidence="6">
    <location>
        <position position="657"/>
    </location>
</feature>
<dbReference type="Proteomes" id="UP000814385">
    <property type="component" value="Unassembled WGS sequence"/>
</dbReference>
<dbReference type="InterPro" id="IPR011006">
    <property type="entry name" value="CheY-like_superfamily"/>
</dbReference>
<dbReference type="PANTHER" id="PTHR43047:SF64">
    <property type="entry name" value="HISTIDINE KINASE CONTAINING CHEY-HOMOLOGOUS RECEIVER DOMAIN AND PAS DOMAIN-RELATED"/>
    <property type="match status" value="1"/>
</dbReference>
<keyword evidence="8" id="KW-1133">Transmembrane helix</keyword>
<dbReference type="CDD" id="cd17546">
    <property type="entry name" value="REC_hyHK_CKI1_RcsC-like"/>
    <property type="match status" value="1"/>
</dbReference>
<dbReference type="SUPFAM" id="SSF47384">
    <property type="entry name" value="Homodimeric domain of signal transducing histidine kinase"/>
    <property type="match status" value="1"/>
</dbReference>
<feature type="transmembrane region" description="Helical" evidence="8">
    <location>
        <begin position="46"/>
        <end position="67"/>
    </location>
</feature>
<feature type="transmembrane region" description="Helical" evidence="8">
    <location>
        <begin position="211"/>
        <end position="230"/>
    </location>
</feature>
<dbReference type="SUPFAM" id="SSF55874">
    <property type="entry name" value="ATPase domain of HSP90 chaperone/DNA topoisomerase II/histidine kinase"/>
    <property type="match status" value="1"/>
</dbReference>
<keyword evidence="4" id="KW-0808">Transferase</keyword>
<protein>
    <recommendedName>
        <fullName evidence="2">histidine kinase</fullName>
        <ecNumber evidence="2">2.7.13.3</ecNumber>
    </recommendedName>
</protein>
<evidence type="ECO:0000256" key="8">
    <source>
        <dbReference type="SAM" id="Phobius"/>
    </source>
</evidence>
<dbReference type="PANTHER" id="PTHR43047">
    <property type="entry name" value="TWO-COMPONENT HISTIDINE PROTEIN KINASE"/>
    <property type="match status" value="1"/>
</dbReference>
<feature type="domain" description="Histidine kinase" evidence="9">
    <location>
        <begin position="365"/>
        <end position="586"/>
    </location>
</feature>
<dbReference type="SMART" id="SM00448">
    <property type="entry name" value="REC"/>
    <property type="match status" value="1"/>
</dbReference>
<feature type="transmembrane region" description="Helical" evidence="8">
    <location>
        <begin position="111"/>
        <end position="131"/>
    </location>
</feature>
<evidence type="ECO:0000313" key="11">
    <source>
        <dbReference type="EMBL" id="MCG6657417.1"/>
    </source>
</evidence>
<dbReference type="SUPFAM" id="SSF52172">
    <property type="entry name" value="CheY-like"/>
    <property type="match status" value="1"/>
</dbReference>
<gene>
    <name evidence="11" type="ORF">HOP52_06510</name>
</gene>
<feature type="transmembrane region" description="Helical" evidence="8">
    <location>
        <begin position="79"/>
        <end position="99"/>
    </location>
</feature>
<comment type="catalytic activity">
    <reaction evidence="1">
        <text>ATP + protein L-histidine = ADP + protein N-phospho-L-histidine.</text>
        <dbReference type="EC" id="2.7.13.3"/>
    </reaction>
</comment>
<feature type="domain" description="Response regulatory" evidence="10">
    <location>
        <begin position="608"/>
        <end position="724"/>
    </location>
</feature>
<dbReference type="RefSeq" id="WP_238976552.1">
    <property type="nucleotide sequence ID" value="NZ_JABFUC010000004.1"/>
</dbReference>
<dbReference type="InterPro" id="IPR003661">
    <property type="entry name" value="HisK_dim/P_dom"/>
</dbReference>
<dbReference type="PROSITE" id="PS50109">
    <property type="entry name" value="HIS_KIN"/>
    <property type="match status" value="1"/>
</dbReference>
<dbReference type="Gene3D" id="3.30.565.10">
    <property type="entry name" value="Histidine kinase-like ATPase, C-terminal domain"/>
    <property type="match status" value="1"/>
</dbReference>
<organism evidence="11 12">
    <name type="scientific">Billgrantia campisalis</name>
    <dbReference type="NCBI Taxonomy" id="74661"/>
    <lineage>
        <taxon>Bacteria</taxon>
        <taxon>Pseudomonadati</taxon>
        <taxon>Pseudomonadota</taxon>
        <taxon>Gammaproteobacteria</taxon>
        <taxon>Oceanospirillales</taxon>
        <taxon>Halomonadaceae</taxon>
        <taxon>Billgrantia</taxon>
    </lineage>
</organism>
<keyword evidence="7" id="KW-0175">Coiled coil</keyword>
<feature type="transmembrane region" description="Helical" evidence="8">
    <location>
        <begin position="12"/>
        <end position="34"/>
    </location>
</feature>
<evidence type="ECO:0000259" key="10">
    <source>
        <dbReference type="PROSITE" id="PS50110"/>
    </source>
</evidence>
<evidence type="ECO:0000256" key="1">
    <source>
        <dbReference type="ARBA" id="ARBA00000085"/>
    </source>
</evidence>
<dbReference type="CDD" id="cd00082">
    <property type="entry name" value="HisKA"/>
    <property type="match status" value="1"/>
</dbReference>
<feature type="transmembrane region" description="Helical" evidence="8">
    <location>
        <begin position="143"/>
        <end position="163"/>
    </location>
</feature>
<keyword evidence="8" id="KW-0812">Transmembrane</keyword>
<feature type="coiled-coil region" evidence="7">
    <location>
        <begin position="331"/>
        <end position="358"/>
    </location>
</feature>
<dbReference type="InterPro" id="IPR005467">
    <property type="entry name" value="His_kinase_dom"/>
</dbReference>
<dbReference type="Pfam" id="PF00072">
    <property type="entry name" value="Response_reg"/>
    <property type="match status" value="1"/>
</dbReference>
<dbReference type="Gene3D" id="3.40.50.2300">
    <property type="match status" value="1"/>
</dbReference>
<reference evidence="11 12" key="1">
    <citation type="submission" date="2020-05" db="EMBL/GenBank/DDBJ databases">
        <title>Comparative genomic analysis of denitrifying bacteria from Halomonas genus.</title>
        <authorList>
            <person name="Wang L."/>
            <person name="Shao Z."/>
        </authorList>
    </citation>
    <scope>NUCLEOTIDE SEQUENCE [LARGE SCALE GENOMIC DNA]</scope>
    <source>
        <strain evidence="11 12">A4</strain>
    </source>
</reference>
<dbReference type="CDD" id="cd16922">
    <property type="entry name" value="HATPase_EvgS-ArcB-TorS-like"/>
    <property type="match status" value="1"/>
</dbReference>
<evidence type="ECO:0000256" key="3">
    <source>
        <dbReference type="ARBA" id="ARBA00022553"/>
    </source>
</evidence>
<dbReference type="PROSITE" id="PS50110">
    <property type="entry name" value="RESPONSE_REGULATORY"/>
    <property type="match status" value="1"/>
</dbReference>
<name>A0ABS9P6L7_9GAMM</name>
<dbReference type="EC" id="2.7.13.3" evidence="2"/>
<dbReference type="Pfam" id="PF00512">
    <property type="entry name" value="HisKA"/>
    <property type="match status" value="1"/>
</dbReference>
<keyword evidence="12" id="KW-1185">Reference proteome</keyword>
<dbReference type="SMART" id="SM00387">
    <property type="entry name" value="HATPase_c"/>
    <property type="match status" value="1"/>
</dbReference>
<dbReference type="EMBL" id="JABFUC010000004">
    <property type="protein sequence ID" value="MCG6657417.1"/>
    <property type="molecule type" value="Genomic_DNA"/>
</dbReference>
<accession>A0ABS9P6L7</accession>
<evidence type="ECO:0000313" key="12">
    <source>
        <dbReference type="Proteomes" id="UP000814385"/>
    </source>
</evidence>
<evidence type="ECO:0000256" key="6">
    <source>
        <dbReference type="PROSITE-ProRule" id="PRU00169"/>
    </source>
</evidence>
<dbReference type="InterPro" id="IPR003594">
    <property type="entry name" value="HATPase_dom"/>
</dbReference>
<dbReference type="InterPro" id="IPR036097">
    <property type="entry name" value="HisK_dim/P_sf"/>
</dbReference>
<dbReference type="Pfam" id="PF02518">
    <property type="entry name" value="HATPase_c"/>
    <property type="match status" value="1"/>
</dbReference>
<keyword evidence="5" id="KW-0418">Kinase</keyword>
<evidence type="ECO:0000256" key="7">
    <source>
        <dbReference type="SAM" id="Coils"/>
    </source>
</evidence>
<dbReference type="InterPro" id="IPR004358">
    <property type="entry name" value="Sig_transdc_His_kin-like_C"/>
</dbReference>
<dbReference type="SMART" id="SM00388">
    <property type="entry name" value="HisKA"/>
    <property type="match status" value="1"/>
</dbReference>
<feature type="transmembrane region" description="Helical" evidence="8">
    <location>
        <begin position="242"/>
        <end position="259"/>
    </location>
</feature>
<feature type="transmembrane region" description="Helical" evidence="8">
    <location>
        <begin position="175"/>
        <end position="199"/>
    </location>
</feature>
<sequence length="818" mass="90604">MYPNRTRSARRVFQAALLPFWLMLTMLLLGLVYVHWLVVQWGAQSLWVSNLLFQLPLIPAALLAWYVVASHQQGKRRAWAFVALAVTAYLVASFIWWYLQESVDVPPFPSLADALYLLYTPFLVLAFLFFPHGPYRPVEALRLGLDIAIIVAAAAVFSWYFLLAPTILAFPDQPLALAVALAYPVMDLVLLSLVLLMVLRQPRGEPLKQETLYLGGGMVLMGMADSFYFFGVVEGTFTNSSWYNAGFIGSNILVALAAYTSLSGRSAFEWRKPGWQWPRLYLPYAAVLASYTLMLFRASEGDGLASIGVQWGAAIVTLLVIARQIVTFAENDRLNRELQANSRRLEEAKDKAEAANRAKSTFLSVMSHELRTPLNAVLGYAQILLQDKALSERQVLGLSTIRSSGQHLLTLINDVLDLAKVEAGRLELVPGPVQLPDFLVAIGDMIRVRAEEKSLLYQQETSPDLPQAVTVDERRLRQVLLNLLGNAVKFTDRGQVTLRLLLRGQDEDEVRLRFEVEDSGVGLTPDQRERIFLPFEQVGDLTRRAGGTGLGLPISCQLVRQMGGDIQVESEPGRGSRFWFELRLPLADARPAQQAQHRVIGYEGAARRILVVDDVAANRALLQALLGELGFEVLMAENGEEGLRLAAESPPDLILMDRVMPVMDGLAATRKARALPALETVPIIMVSAATTQDDRTDAFAAGANAFVTKPIDLQEVLQSIGTLLDLVWRYDSVPDEPASESRAASATLIPPSRVTLEALHRLALAGNLRELHQRAGQLAAGDPRHRPFAERLMRLADDFRSRAVLKLIETHLGEKAQP</sequence>
<dbReference type="InterPro" id="IPR001789">
    <property type="entry name" value="Sig_transdc_resp-reg_receiver"/>
</dbReference>
<dbReference type="PRINTS" id="PR00344">
    <property type="entry name" value="BCTRLSENSOR"/>
</dbReference>
<dbReference type="InterPro" id="IPR036890">
    <property type="entry name" value="HATPase_C_sf"/>
</dbReference>
<proteinExistence type="predicted"/>
<comment type="caution">
    <text evidence="11">The sequence shown here is derived from an EMBL/GenBank/DDBJ whole genome shotgun (WGS) entry which is preliminary data.</text>
</comment>
<keyword evidence="3 6" id="KW-0597">Phosphoprotein</keyword>
<keyword evidence="8" id="KW-0472">Membrane</keyword>
<dbReference type="Gene3D" id="1.10.287.130">
    <property type="match status" value="1"/>
</dbReference>
<evidence type="ECO:0000256" key="5">
    <source>
        <dbReference type="ARBA" id="ARBA00022777"/>
    </source>
</evidence>